<dbReference type="EMBL" id="GL870885">
    <property type="protein sequence ID" value="EIJ87168.1"/>
    <property type="molecule type" value="Genomic_DNA"/>
</dbReference>
<feature type="region of interest" description="Disordered" evidence="1">
    <location>
        <begin position="26"/>
        <end position="57"/>
    </location>
</feature>
<name>I3ED71_NEMP3</name>
<gene>
    <name evidence="2" type="ORF">NEQG_02625</name>
</gene>
<feature type="compositionally biased region" description="Basic residues" evidence="1">
    <location>
        <begin position="40"/>
        <end position="57"/>
    </location>
</feature>
<sequence>MNSTAGKREDAINYANNMLRTSIQKYDESKMTTNTTERAARKKIKRKKANRRGWARI</sequence>
<dbReference type="InParanoid" id="I3ED71"/>
<evidence type="ECO:0000256" key="1">
    <source>
        <dbReference type="SAM" id="MobiDB-lite"/>
    </source>
</evidence>
<dbReference type="AlphaFoldDB" id="I3ED71"/>
<organism evidence="2 3">
    <name type="scientific">Nematocida parisii (strain ERTm3)</name>
    <name type="common">Nematode killer fungus</name>
    <dbReference type="NCBI Taxonomy" id="935791"/>
    <lineage>
        <taxon>Eukaryota</taxon>
        <taxon>Fungi</taxon>
        <taxon>Fungi incertae sedis</taxon>
        <taxon>Microsporidia</taxon>
        <taxon>Nematocida</taxon>
    </lineage>
</organism>
<accession>I3ED71</accession>
<keyword evidence="3" id="KW-1185">Reference proteome</keyword>
<evidence type="ECO:0000313" key="3">
    <source>
        <dbReference type="Proteomes" id="UP000002872"/>
    </source>
</evidence>
<dbReference type="Proteomes" id="UP000002872">
    <property type="component" value="Unassembled WGS sequence"/>
</dbReference>
<reference evidence="2" key="1">
    <citation type="submission" date="2011-01" db="EMBL/GenBank/DDBJ databases">
        <title>The Genome Sequence of Nematocida parisii strain ERTm3.</title>
        <authorList>
            <consortium name="The Broad Institute Genome Sequencing Platform"/>
            <consortium name="The Broad Institute Genome Sequencing Center for Infectious Disease"/>
            <person name="Cuomo C."/>
            <person name="Troemel E."/>
            <person name="Young S.K."/>
            <person name="Zeng Q."/>
            <person name="Gargeya S."/>
            <person name="Fitzgerald M."/>
            <person name="Haas B."/>
            <person name="Abouelleil A."/>
            <person name="Alvarado L."/>
            <person name="Arachchi H.M."/>
            <person name="Berlin A."/>
            <person name="Chapman S.B."/>
            <person name="Gearin G."/>
            <person name="Goldberg J."/>
            <person name="Griggs A."/>
            <person name="Gujja S."/>
            <person name="Hansen M."/>
            <person name="Heiman D."/>
            <person name="Howarth C."/>
            <person name="Larimer J."/>
            <person name="Lui A."/>
            <person name="MacDonald P.J.P."/>
            <person name="McCowen C."/>
            <person name="Montmayeur A."/>
            <person name="Murphy C."/>
            <person name="Neiman D."/>
            <person name="Pearson M."/>
            <person name="Priest M."/>
            <person name="Roberts A."/>
            <person name="Saif S."/>
            <person name="Shea T."/>
            <person name="Sisk P."/>
            <person name="Stolte C."/>
            <person name="Sykes S."/>
            <person name="Wortman J."/>
            <person name="Nusbaum C."/>
            <person name="Birren B."/>
        </authorList>
    </citation>
    <scope>NUCLEOTIDE SEQUENCE</scope>
    <source>
        <strain evidence="2">ERTm3</strain>
    </source>
</reference>
<dbReference type="HOGENOM" id="CLU_2996978_0_0_1"/>
<dbReference type="VEuPathDB" id="MicrosporidiaDB:NEQG_02625"/>
<proteinExistence type="predicted"/>
<protein>
    <submittedName>
        <fullName evidence="2">Uncharacterized protein</fullName>
    </submittedName>
</protein>
<evidence type="ECO:0000313" key="2">
    <source>
        <dbReference type="EMBL" id="EIJ87168.1"/>
    </source>
</evidence>